<dbReference type="AlphaFoldDB" id="A0AAP0X0R7"/>
<reference evidence="2 3" key="1">
    <citation type="journal article" date="2024" name="Plant J.">
        <title>Genome sequences and population genomics reveal climatic adaptation and genomic divergence between two closely related sweetgum species.</title>
        <authorList>
            <person name="Xu W.Q."/>
            <person name="Ren C.Q."/>
            <person name="Zhang X.Y."/>
            <person name="Comes H.P."/>
            <person name="Liu X.H."/>
            <person name="Li Y.G."/>
            <person name="Kettle C.J."/>
            <person name="Jalonen R."/>
            <person name="Gaisberger H."/>
            <person name="Ma Y.Z."/>
            <person name="Qiu Y.X."/>
        </authorList>
    </citation>
    <scope>NUCLEOTIDE SEQUENCE [LARGE SCALE GENOMIC DNA]</scope>
    <source>
        <strain evidence="2">Hangzhou</strain>
    </source>
</reference>
<evidence type="ECO:0000256" key="1">
    <source>
        <dbReference type="SAM" id="MobiDB-lite"/>
    </source>
</evidence>
<evidence type="ECO:0000313" key="3">
    <source>
        <dbReference type="Proteomes" id="UP001415857"/>
    </source>
</evidence>
<proteinExistence type="predicted"/>
<keyword evidence="3" id="KW-1185">Reference proteome</keyword>
<dbReference type="Proteomes" id="UP001415857">
    <property type="component" value="Unassembled WGS sequence"/>
</dbReference>
<feature type="compositionally biased region" description="Polar residues" evidence="1">
    <location>
        <begin position="225"/>
        <end position="236"/>
    </location>
</feature>
<accession>A0AAP0X0R7</accession>
<comment type="caution">
    <text evidence="2">The sequence shown here is derived from an EMBL/GenBank/DDBJ whole genome shotgun (WGS) entry which is preliminary data.</text>
</comment>
<sequence>MATEIPMRMVDSSGPGKWASRKDAATFAIPLNNMAAEELGLLLKGHRLHGDQRDMVPNRSGSAPPSMEGSFAAIGNLMAQQNSSLNASLANLSSAIKYCESEDQLRADPAYMAYYYSNVNLNPRLPPPLISRENRHLVQHIGGFGNNRKLTSFDDSASSSLHLSQGLLSTHKEEPEDDRSPRQGLDDWPESSSAFMPGQDTASLAGRHKSLVDLIQEDFPRTPSPVYNQSRSSSHVTNEEPVDHELRAMSLNDPSTNISRLPESNSGSVDDCTGTYTLDAQPIGLVSDNDPSATTFSRLPYSDGTGNPPPPQTDESSKKGADLEDDVFISGAAWCG</sequence>
<feature type="compositionally biased region" description="Basic and acidic residues" evidence="1">
    <location>
        <begin position="170"/>
        <end position="185"/>
    </location>
</feature>
<evidence type="ECO:0000313" key="2">
    <source>
        <dbReference type="EMBL" id="KAK9281483.1"/>
    </source>
</evidence>
<dbReference type="EMBL" id="JBBPBK010000007">
    <property type="protein sequence ID" value="KAK9281483.1"/>
    <property type="molecule type" value="Genomic_DNA"/>
</dbReference>
<feature type="region of interest" description="Disordered" evidence="1">
    <location>
        <begin position="168"/>
        <end position="201"/>
    </location>
</feature>
<feature type="region of interest" description="Disordered" evidence="1">
    <location>
        <begin position="285"/>
        <end position="323"/>
    </location>
</feature>
<name>A0AAP0X0R7_LIQFO</name>
<gene>
    <name evidence="2" type="ORF">L1049_004386</name>
</gene>
<protein>
    <submittedName>
        <fullName evidence="2">Uncharacterized protein</fullName>
    </submittedName>
</protein>
<feature type="region of interest" description="Disordered" evidence="1">
    <location>
        <begin position="217"/>
        <end position="241"/>
    </location>
</feature>
<organism evidence="2 3">
    <name type="scientific">Liquidambar formosana</name>
    <name type="common">Formosan gum</name>
    <dbReference type="NCBI Taxonomy" id="63359"/>
    <lineage>
        <taxon>Eukaryota</taxon>
        <taxon>Viridiplantae</taxon>
        <taxon>Streptophyta</taxon>
        <taxon>Embryophyta</taxon>
        <taxon>Tracheophyta</taxon>
        <taxon>Spermatophyta</taxon>
        <taxon>Magnoliopsida</taxon>
        <taxon>eudicotyledons</taxon>
        <taxon>Gunneridae</taxon>
        <taxon>Pentapetalae</taxon>
        <taxon>Saxifragales</taxon>
        <taxon>Altingiaceae</taxon>
        <taxon>Liquidambar</taxon>
    </lineage>
</organism>